<gene>
    <name evidence="3" type="ORF">INS88_01610</name>
</gene>
<keyword evidence="2" id="KW-1133">Transmembrane helix</keyword>
<sequence length="290" mass="30205">MQGKYFVRLLDGKSGERVADFEFAKQTAPVPPETDKPGTDPKEPGKKPEAPETTPKPEPKPVSTPGKTSGTVDNTVTQKYDQVKGVKVVGTNDPIFPEASDPASCTVKPFATIVPMKGVSYSVTVDGKEIASVEGNGSKFEYPYGKTVVVTAKAVEGCQLAKGAKTEWSWTAPTLEELKCTIPAHKLVPGQTIPGNSVPGVIVPDVEGQQINDTLKIIIDRALKGLSAGASEKGTTVVAEKAAPAKAEKATAKAQKPLAHTGATVAGLSIAAVVLLLTGGAVALIRRRQG</sequence>
<protein>
    <recommendedName>
        <fullName evidence="5">Gram-positive cocci surface proteins LPxTG domain-containing protein</fullName>
    </recommendedName>
</protein>
<feature type="region of interest" description="Disordered" evidence="1">
    <location>
        <begin position="16"/>
        <end position="77"/>
    </location>
</feature>
<organism evidence="3 4">
    <name type="scientific">Trueperella pecoris</name>
    <dbReference type="NCBI Taxonomy" id="2733571"/>
    <lineage>
        <taxon>Bacteria</taxon>
        <taxon>Bacillati</taxon>
        <taxon>Actinomycetota</taxon>
        <taxon>Actinomycetes</taxon>
        <taxon>Actinomycetales</taxon>
        <taxon>Actinomycetaceae</taxon>
        <taxon>Trueperella</taxon>
    </lineage>
</organism>
<dbReference type="RefSeq" id="WP_197551382.1">
    <property type="nucleotide sequence ID" value="NZ_CP063213.1"/>
</dbReference>
<keyword evidence="4" id="KW-1185">Reference proteome</keyword>
<accession>A0A7M1QV76</accession>
<dbReference type="Proteomes" id="UP000595053">
    <property type="component" value="Chromosome"/>
</dbReference>
<evidence type="ECO:0000256" key="2">
    <source>
        <dbReference type="SAM" id="Phobius"/>
    </source>
</evidence>
<evidence type="ECO:0000313" key="4">
    <source>
        <dbReference type="Proteomes" id="UP000595053"/>
    </source>
</evidence>
<evidence type="ECO:0000256" key="1">
    <source>
        <dbReference type="SAM" id="MobiDB-lite"/>
    </source>
</evidence>
<evidence type="ECO:0000313" key="3">
    <source>
        <dbReference type="EMBL" id="QOR45950.1"/>
    </source>
</evidence>
<keyword evidence="2" id="KW-0812">Transmembrane</keyword>
<feature type="transmembrane region" description="Helical" evidence="2">
    <location>
        <begin position="265"/>
        <end position="285"/>
    </location>
</feature>
<dbReference type="EMBL" id="CP063213">
    <property type="protein sequence ID" value="QOR45950.1"/>
    <property type="molecule type" value="Genomic_DNA"/>
</dbReference>
<name>A0A7M1QV76_9ACTO</name>
<evidence type="ECO:0008006" key="5">
    <source>
        <dbReference type="Google" id="ProtNLM"/>
    </source>
</evidence>
<reference evidence="3 4" key="1">
    <citation type="submission" date="2020-10" db="EMBL/GenBank/DDBJ databases">
        <title>Trueperella pecoris sp. nov. isolated from bovine and porcine specimens.</title>
        <authorList>
            <person name="Schoenecker L."/>
            <person name="Schnydrig P."/>
            <person name="Brodard I."/>
            <person name="Thomann A."/>
            <person name="Hemphill A."/>
            <person name="Rodriguez-Campos S."/>
            <person name="Perreten V."/>
            <person name="Jores J."/>
            <person name="Kittl S."/>
        </authorList>
    </citation>
    <scope>NUCLEOTIDE SEQUENCE [LARGE SCALE GENOMIC DNA]</scope>
    <source>
        <strain evidence="3 4">15A0121</strain>
    </source>
</reference>
<feature type="compositionally biased region" description="Polar residues" evidence="1">
    <location>
        <begin position="65"/>
        <end position="77"/>
    </location>
</feature>
<proteinExistence type="predicted"/>
<dbReference type="AlphaFoldDB" id="A0A7M1QV76"/>
<feature type="compositionally biased region" description="Basic and acidic residues" evidence="1">
    <location>
        <begin position="33"/>
        <end position="59"/>
    </location>
</feature>
<keyword evidence="2" id="KW-0472">Membrane</keyword>